<dbReference type="Proteomes" id="UP000607559">
    <property type="component" value="Unassembled WGS sequence"/>
</dbReference>
<evidence type="ECO:0000259" key="1">
    <source>
        <dbReference type="Pfam" id="PF08241"/>
    </source>
</evidence>
<keyword evidence="2" id="KW-0808">Transferase</keyword>
<comment type="caution">
    <text evidence="2">The sequence shown here is derived from an EMBL/GenBank/DDBJ whole genome shotgun (WGS) entry which is preliminary data.</text>
</comment>
<dbReference type="PANTHER" id="PTHR43861">
    <property type="entry name" value="TRANS-ACONITATE 2-METHYLTRANSFERASE-RELATED"/>
    <property type="match status" value="1"/>
</dbReference>
<dbReference type="Gene3D" id="3.40.50.150">
    <property type="entry name" value="Vaccinia Virus protein VP39"/>
    <property type="match status" value="1"/>
</dbReference>
<dbReference type="GO" id="GO:0008757">
    <property type="term" value="F:S-adenosylmethionine-dependent methyltransferase activity"/>
    <property type="evidence" value="ECO:0007669"/>
    <property type="project" value="InterPro"/>
</dbReference>
<protein>
    <submittedName>
        <fullName evidence="2">SAM-dependent methyltransferase</fullName>
    </submittedName>
</protein>
<name>A0A8J2XT76_9BACT</name>
<keyword evidence="2" id="KW-0489">Methyltransferase</keyword>
<dbReference type="InterPro" id="IPR029063">
    <property type="entry name" value="SAM-dependent_MTases_sf"/>
</dbReference>
<keyword evidence="3" id="KW-1185">Reference proteome</keyword>
<accession>A0A8J2XT76</accession>
<dbReference type="InterPro" id="IPR013216">
    <property type="entry name" value="Methyltransf_11"/>
</dbReference>
<sequence>MKATSHDTHWNASLYDDKHNFVFKYGEDVVQLLAPQIGERILDVGCGTGYLTNLIAKAGARVIGIDKSKSMVDRAQAVYPDLDFRVMSATDFGFDTPFDAVFSNATLHWVLDKEAAVDCIAQALRPGGRLVLEMGGKGNVEEIVVATRKVLTRHGYYSNAATQLWYFPSLSEYTTLLEKKGFRVRFAAHFDRPTELKDTENGIKDFIKMFGNAFFTDIPDTEIETILTEIQDAVRSTNYRNGSWYGNYKRLRIAAVKN</sequence>
<dbReference type="GO" id="GO:0032259">
    <property type="term" value="P:methylation"/>
    <property type="evidence" value="ECO:0007669"/>
    <property type="project" value="UniProtKB-KW"/>
</dbReference>
<reference evidence="2" key="1">
    <citation type="journal article" date="2014" name="Int. J. Syst. Evol. Microbiol.">
        <title>Complete genome sequence of Corynebacterium casei LMG S-19264T (=DSM 44701T), isolated from a smear-ripened cheese.</title>
        <authorList>
            <consortium name="US DOE Joint Genome Institute (JGI-PGF)"/>
            <person name="Walter F."/>
            <person name="Albersmeier A."/>
            <person name="Kalinowski J."/>
            <person name="Ruckert C."/>
        </authorList>
    </citation>
    <scope>NUCLEOTIDE SEQUENCE</scope>
    <source>
        <strain evidence="2">CGMCC 1.15448</strain>
    </source>
</reference>
<dbReference type="Pfam" id="PF08241">
    <property type="entry name" value="Methyltransf_11"/>
    <property type="match status" value="1"/>
</dbReference>
<dbReference type="AlphaFoldDB" id="A0A8J2XT76"/>
<evidence type="ECO:0000313" key="3">
    <source>
        <dbReference type="Proteomes" id="UP000607559"/>
    </source>
</evidence>
<dbReference type="CDD" id="cd02440">
    <property type="entry name" value="AdoMet_MTases"/>
    <property type="match status" value="1"/>
</dbReference>
<feature type="domain" description="Methyltransferase type 11" evidence="1">
    <location>
        <begin position="42"/>
        <end position="132"/>
    </location>
</feature>
<reference evidence="2" key="2">
    <citation type="submission" date="2020-09" db="EMBL/GenBank/DDBJ databases">
        <authorList>
            <person name="Sun Q."/>
            <person name="Zhou Y."/>
        </authorList>
    </citation>
    <scope>NUCLEOTIDE SEQUENCE</scope>
    <source>
        <strain evidence="2">CGMCC 1.15448</strain>
    </source>
</reference>
<proteinExistence type="predicted"/>
<dbReference type="EMBL" id="BMJC01000005">
    <property type="protein sequence ID" value="GGB15138.1"/>
    <property type="molecule type" value="Genomic_DNA"/>
</dbReference>
<organism evidence="2 3">
    <name type="scientific">Puia dinghuensis</name>
    <dbReference type="NCBI Taxonomy" id="1792502"/>
    <lineage>
        <taxon>Bacteria</taxon>
        <taxon>Pseudomonadati</taxon>
        <taxon>Bacteroidota</taxon>
        <taxon>Chitinophagia</taxon>
        <taxon>Chitinophagales</taxon>
        <taxon>Chitinophagaceae</taxon>
        <taxon>Puia</taxon>
    </lineage>
</organism>
<dbReference type="PANTHER" id="PTHR43861:SF1">
    <property type="entry name" value="TRANS-ACONITATE 2-METHYLTRANSFERASE"/>
    <property type="match status" value="1"/>
</dbReference>
<dbReference type="SUPFAM" id="SSF53335">
    <property type="entry name" value="S-adenosyl-L-methionine-dependent methyltransferases"/>
    <property type="match status" value="1"/>
</dbReference>
<gene>
    <name evidence="2" type="ORF">GCM10011511_43610</name>
</gene>
<dbReference type="RefSeq" id="WP_188935794.1">
    <property type="nucleotide sequence ID" value="NZ_BMJC01000005.1"/>
</dbReference>
<evidence type="ECO:0000313" key="2">
    <source>
        <dbReference type="EMBL" id="GGB15138.1"/>
    </source>
</evidence>